<protein>
    <submittedName>
        <fullName evidence="2">Uncharacterized protein</fullName>
    </submittedName>
</protein>
<accession>A0A2R4WNE5</accession>
<dbReference type="RefSeq" id="WP_099954864.1">
    <property type="nucleotide sequence ID" value="NZ_CP028843.1"/>
</dbReference>
<evidence type="ECO:0000313" key="3">
    <source>
        <dbReference type="Proteomes" id="UP000244755"/>
    </source>
</evidence>
<dbReference type="AlphaFoldDB" id="A0A2R4WNE5"/>
<gene>
    <name evidence="2" type="ORF">DA075_20955</name>
</gene>
<dbReference type="KEGG" id="mee:DA075_20955"/>
<reference evidence="2 3" key="1">
    <citation type="submission" date="2018-04" db="EMBL/GenBank/DDBJ databases">
        <title>Methylobacterium sp. PR1016A genome.</title>
        <authorList>
            <person name="Park W."/>
        </authorList>
    </citation>
    <scope>NUCLEOTIDE SEQUENCE [LARGE SCALE GENOMIC DNA]</scope>
    <source>
        <strain evidence="2 3">PR1016A</strain>
    </source>
</reference>
<feature type="region of interest" description="Disordered" evidence="1">
    <location>
        <begin position="1"/>
        <end position="54"/>
    </location>
</feature>
<sequence length="69" mass="7653">MIRQPPPKTSPARTARRRKAVRRTLGPAAAPTRPRPDEATPIPPVATADLEPLDEEDLRALRSGWTFVE</sequence>
<organism evidence="2 3">
    <name type="scientific">Methylobacterium currus</name>
    <dbReference type="NCBI Taxonomy" id="2051553"/>
    <lineage>
        <taxon>Bacteria</taxon>
        <taxon>Pseudomonadati</taxon>
        <taxon>Pseudomonadota</taxon>
        <taxon>Alphaproteobacteria</taxon>
        <taxon>Hyphomicrobiales</taxon>
        <taxon>Methylobacteriaceae</taxon>
        <taxon>Methylobacterium</taxon>
    </lineage>
</organism>
<dbReference type="OrthoDB" id="9930327at2"/>
<name>A0A2R4WNE5_9HYPH</name>
<keyword evidence="3" id="KW-1185">Reference proteome</keyword>
<evidence type="ECO:0000256" key="1">
    <source>
        <dbReference type="SAM" id="MobiDB-lite"/>
    </source>
</evidence>
<dbReference type="Proteomes" id="UP000244755">
    <property type="component" value="Chromosome 1"/>
</dbReference>
<dbReference type="EMBL" id="CP028843">
    <property type="protein sequence ID" value="AWB23066.1"/>
    <property type="molecule type" value="Genomic_DNA"/>
</dbReference>
<proteinExistence type="predicted"/>
<evidence type="ECO:0000313" key="2">
    <source>
        <dbReference type="EMBL" id="AWB23066.1"/>
    </source>
</evidence>